<keyword evidence="2" id="KW-1185">Reference proteome</keyword>
<dbReference type="Proteomes" id="UP001433508">
    <property type="component" value="Unassembled WGS sequence"/>
</dbReference>
<proteinExistence type="predicted"/>
<sequence>MGISGLLPLLKSIHQPTHVKEFAGQVIAVDAYVWLHRGAIACATDIAFGNHTRKYVDYAMHRVRMLKYYGVKPYLVFDGASLPSKERTEMDRQMSRDAARELAMKLHRAGKRREADEQFQKSIDITPTMASHLIKALEKEGVPYIVAPYEADAQMAYLEKKKLVSAIISEDSDLLVFGCKCLLTKLSDYGDCVAIRRERFSSSREIDLTSFSDALFRHMVIFAGCDYTPGIPNIGLRKAHMYLRRYKSADRALKFMRFEGKITIPPNFMADFERADKTFQYQRVFCPVQQKVVMWNEPVDPLPEELDYYIGRNIDPALALQIATGKVDPATNELIVDDTQIRIVGENVNGTALKISKEGQNITDFFKASPDRRRPLSEITNSAKSMASDPKPAEDTGLAEPSARGRPASPHFSKSSLEDPIAKRLRILSPSNGDCEGLDNSVIVHSRFFSAAAQASDFSELQNPKTKTHVAPEVDSAKDTQAVDVPAQYLSKSDISILEHSGGLGSQVQVSQRRDNQTEQKLDDDSQEATQRDSDDLAEASQLRKSSRSDSLAAMTPPSAGHKLRNASLLPSSFLAPTRQSIRTPPDSTTRSAKVSSSLSNSFSTISTNSSLSASSVSPSWSPFLEKSRFLHFCAPTTSEDTLKRPSTPVQRTITSFVSSSYWGSPTDTRRPVINSNGVGVFYHCKREPGQRCVPITPENSQKIGSTYCISSTQMPDSLQTMSEKRTVGAARSATVDRGKENGGQLLISRRMQTATSFQASLHRFRNENET</sequence>
<gene>
    <name evidence="1" type="ORF">V1525DRAFT_380985</name>
</gene>
<comment type="caution">
    <text evidence="1">The sequence shown here is derived from an EMBL/GenBank/DDBJ whole genome shotgun (WGS) entry which is preliminary data.</text>
</comment>
<evidence type="ECO:0000313" key="1">
    <source>
        <dbReference type="EMBL" id="KAK9235671.1"/>
    </source>
</evidence>
<accession>A0ACC3SWB7</accession>
<organism evidence="1 2">
    <name type="scientific">Lipomyces kononenkoae</name>
    <name type="common">Yeast</name>
    <dbReference type="NCBI Taxonomy" id="34357"/>
    <lineage>
        <taxon>Eukaryota</taxon>
        <taxon>Fungi</taxon>
        <taxon>Dikarya</taxon>
        <taxon>Ascomycota</taxon>
        <taxon>Saccharomycotina</taxon>
        <taxon>Lipomycetes</taxon>
        <taxon>Lipomycetales</taxon>
        <taxon>Lipomycetaceae</taxon>
        <taxon>Lipomyces</taxon>
    </lineage>
</organism>
<dbReference type="EMBL" id="MU971407">
    <property type="protein sequence ID" value="KAK9235671.1"/>
    <property type="molecule type" value="Genomic_DNA"/>
</dbReference>
<protein>
    <submittedName>
        <fullName evidence="1">Uncharacterized protein</fullName>
    </submittedName>
</protein>
<evidence type="ECO:0000313" key="2">
    <source>
        <dbReference type="Proteomes" id="UP001433508"/>
    </source>
</evidence>
<reference evidence="2" key="1">
    <citation type="journal article" date="2024" name="Front. Bioeng. Biotechnol.">
        <title>Genome-scale model development and genomic sequencing of the oleaginous clade Lipomyces.</title>
        <authorList>
            <person name="Czajka J.J."/>
            <person name="Han Y."/>
            <person name="Kim J."/>
            <person name="Mondo S.J."/>
            <person name="Hofstad B.A."/>
            <person name="Robles A."/>
            <person name="Haridas S."/>
            <person name="Riley R."/>
            <person name="LaButti K."/>
            <person name="Pangilinan J."/>
            <person name="Andreopoulos W."/>
            <person name="Lipzen A."/>
            <person name="Yan J."/>
            <person name="Wang M."/>
            <person name="Ng V."/>
            <person name="Grigoriev I.V."/>
            <person name="Spatafora J.W."/>
            <person name="Magnuson J.K."/>
            <person name="Baker S.E."/>
            <person name="Pomraning K.R."/>
        </authorList>
    </citation>
    <scope>NUCLEOTIDE SEQUENCE [LARGE SCALE GENOMIC DNA]</scope>
    <source>
        <strain evidence="2">CBS 7786</strain>
    </source>
</reference>
<name>A0ACC3SWB7_LIPKO</name>